<evidence type="ECO:0000256" key="1">
    <source>
        <dbReference type="ARBA" id="ARBA00004571"/>
    </source>
</evidence>
<dbReference type="GO" id="GO:0009279">
    <property type="term" value="C:cell outer membrane"/>
    <property type="evidence" value="ECO:0007669"/>
    <property type="project" value="UniProtKB-SubCell"/>
</dbReference>
<keyword evidence="8" id="KW-0675">Receptor</keyword>
<evidence type="ECO:0000256" key="8">
    <source>
        <dbReference type="ARBA" id="ARBA00023170"/>
    </source>
</evidence>
<keyword evidence="9 10" id="KW-0998">Cell outer membrane</keyword>
<dbReference type="SUPFAM" id="SSF56935">
    <property type="entry name" value="Porins"/>
    <property type="match status" value="1"/>
</dbReference>
<comment type="similarity">
    <text evidence="10 11">Belongs to the TonB-dependent receptor family.</text>
</comment>
<dbReference type="Pfam" id="PF07715">
    <property type="entry name" value="Plug"/>
    <property type="match status" value="1"/>
</dbReference>
<evidence type="ECO:0000256" key="9">
    <source>
        <dbReference type="ARBA" id="ARBA00023237"/>
    </source>
</evidence>
<dbReference type="InterPro" id="IPR036942">
    <property type="entry name" value="Beta-barrel_TonB_sf"/>
</dbReference>
<keyword evidence="4 10" id="KW-0812">Transmembrane</keyword>
<dbReference type="EMBL" id="NOXT01000125">
    <property type="protein sequence ID" value="OYQ24280.1"/>
    <property type="molecule type" value="Genomic_DNA"/>
</dbReference>
<accession>A0A255Y755</accession>
<proteinExistence type="inferred from homology"/>
<evidence type="ECO:0000256" key="11">
    <source>
        <dbReference type="RuleBase" id="RU003357"/>
    </source>
</evidence>
<comment type="subcellular location">
    <subcellularLocation>
        <location evidence="1 10">Cell outer membrane</location>
        <topology evidence="1 10">Multi-pass membrane protein</topology>
    </subcellularLocation>
</comment>
<evidence type="ECO:0000256" key="4">
    <source>
        <dbReference type="ARBA" id="ARBA00022692"/>
    </source>
</evidence>
<dbReference type="Proteomes" id="UP000216991">
    <property type="component" value="Unassembled WGS sequence"/>
</dbReference>
<evidence type="ECO:0000256" key="6">
    <source>
        <dbReference type="ARBA" id="ARBA00023077"/>
    </source>
</evidence>
<feature type="domain" description="TonB-dependent receptor plug" evidence="13">
    <location>
        <begin position="41"/>
        <end position="135"/>
    </location>
</feature>
<organism evidence="14 15">
    <name type="scientific">Sandarakinorhabdus cyanobacteriorum</name>
    <dbReference type="NCBI Taxonomy" id="1981098"/>
    <lineage>
        <taxon>Bacteria</taxon>
        <taxon>Pseudomonadati</taxon>
        <taxon>Pseudomonadota</taxon>
        <taxon>Alphaproteobacteria</taxon>
        <taxon>Sphingomonadales</taxon>
        <taxon>Sphingosinicellaceae</taxon>
        <taxon>Sandarakinorhabdus</taxon>
    </lineage>
</organism>
<evidence type="ECO:0008006" key="16">
    <source>
        <dbReference type="Google" id="ProtNLM"/>
    </source>
</evidence>
<keyword evidence="7 10" id="KW-0472">Membrane</keyword>
<feature type="domain" description="TonB-dependent receptor-like beta-barrel" evidence="12">
    <location>
        <begin position="245"/>
        <end position="615"/>
    </location>
</feature>
<sequence>MLAGPAVAGATAGPVAFPGETLITVTAPATPGRVLSPGVGLSAEALLDRQPRSVADALRGLPGVSIRPNSRGESVVRVRGSEERQTQVFLDGAPLAVPWDGRIDLGLVPAGLIGRLAVRKGAGAIEYGANAVAGVLDLTTRDEGAVGQAQAGSYGIRNLSAAGVVPLGGLTLAIGAAHQAQSAAVVARQSALPFSQAASDRRTNSDINATSLFAGIGGAAGALDWRASLLHIDADRGIAPESDRDPAVTAPRYWRYPDWRLTQAQVALQLALGDATARATLWRQWFGQAILSYRDASYSALRAREGNDDDTLGARLTLAHPIGPVTLRWSLSGQTSDHQQTDVAFPPATVPAPLLYRQTLLSGGVEADVPLAAGTALTLGLGYDRSANPRTGDKPAQPVNGAATFSAALRTSPAAGLTITASAGRRNRFPSARELFGEALGRFLANPDLKPEQLWLTDIELQWQTGPLTLTLDPFWQRGLGSIGQRVVRVGPASLRQRFNQVATTSYGIDAAVQWRVQEHLTLELTGTALDAGNSLGQPLVQRPAQELMLALDWAPRAAFDMRAEIRHIGPARDLAPDGTLARLAPGAEVNLRARLPVAHIGKAPIALTAAADNLFNGLITPQLGLPLPGRTLRIGLMVGG</sequence>
<dbReference type="PROSITE" id="PS52016">
    <property type="entry name" value="TONB_DEPENDENT_REC_3"/>
    <property type="match status" value="1"/>
</dbReference>
<dbReference type="InterPro" id="IPR037066">
    <property type="entry name" value="Plug_dom_sf"/>
</dbReference>
<evidence type="ECO:0000259" key="13">
    <source>
        <dbReference type="Pfam" id="PF07715"/>
    </source>
</evidence>
<dbReference type="PANTHER" id="PTHR30069">
    <property type="entry name" value="TONB-DEPENDENT OUTER MEMBRANE RECEPTOR"/>
    <property type="match status" value="1"/>
</dbReference>
<dbReference type="InterPro" id="IPR039426">
    <property type="entry name" value="TonB-dep_rcpt-like"/>
</dbReference>
<keyword evidence="6 11" id="KW-0798">TonB box</keyword>
<dbReference type="GO" id="GO:0015344">
    <property type="term" value="F:siderophore uptake transmembrane transporter activity"/>
    <property type="evidence" value="ECO:0007669"/>
    <property type="project" value="TreeGrafter"/>
</dbReference>
<dbReference type="Pfam" id="PF00593">
    <property type="entry name" value="TonB_dep_Rec_b-barrel"/>
    <property type="match status" value="1"/>
</dbReference>
<dbReference type="GO" id="GO:0044718">
    <property type="term" value="P:siderophore transmembrane transport"/>
    <property type="evidence" value="ECO:0007669"/>
    <property type="project" value="TreeGrafter"/>
</dbReference>
<evidence type="ECO:0000256" key="3">
    <source>
        <dbReference type="ARBA" id="ARBA00022452"/>
    </source>
</evidence>
<evidence type="ECO:0000259" key="12">
    <source>
        <dbReference type="Pfam" id="PF00593"/>
    </source>
</evidence>
<dbReference type="InterPro" id="IPR012910">
    <property type="entry name" value="Plug_dom"/>
</dbReference>
<evidence type="ECO:0000256" key="7">
    <source>
        <dbReference type="ARBA" id="ARBA00023136"/>
    </source>
</evidence>
<gene>
    <name evidence="14" type="ORF">CHU93_15665</name>
</gene>
<comment type="caution">
    <text evidence="14">The sequence shown here is derived from an EMBL/GenBank/DDBJ whole genome shotgun (WGS) entry which is preliminary data.</text>
</comment>
<keyword evidence="3 10" id="KW-1134">Transmembrane beta strand</keyword>
<dbReference type="PANTHER" id="PTHR30069:SF29">
    <property type="entry name" value="HEMOGLOBIN AND HEMOGLOBIN-HAPTOGLOBIN-BINDING PROTEIN 1-RELATED"/>
    <property type="match status" value="1"/>
</dbReference>
<dbReference type="InterPro" id="IPR000531">
    <property type="entry name" value="Beta-barrel_TonB"/>
</dbReference>
<evidence type="ECO:0000313" key="15">
    <source>
        <dbReference type="Proteomes" id="UP000216991"/>
    </source>
</evidence>
<keyword evidence="2 10" id="KW-0813">Transport</keyword>
<keyword evidence="15" id="KW-1185">Reference proteome</keyword>
<dbReference type="Gene3D" id="2.40.170.20">
    <property type="entry name" value="TonB-dependent receptor, beta-barrel domain"/>
    <property type="match status" value="1"/>
</dbReference>
<protein>
    <recommendedName>
        <fullName evidence="16">TonB-dependent receptor</fullName>
    </recommendedName>
</protein>
<evidence type="ECO:0000313" key="14">
    <source>
        <dbReference type="EMBL" id="OYQ24280.1"/>
    </source>
</evidence>
<evidence type="ECO:0000256" key="5">
    <source>
        <dbReference type="ARBA" id="ARBA00022729"/>
    </source>
</evidence>
<name>A0A255Y755_9SPHN</name>
<keyword evidence="5" id="KW-0732">Signal</keyword>
<dbReference type="Gene3D" id="2.170.130.10">
    <property type="entry name" value="TonB-dependent receptor, plug domain"/>
    <property type="match status" value="1"/>
</dbReference>
<dbReference type="AlphaFoldDB" id="A0A255Y755"/>
<evidence type="ECO:0000256" key="10">
    <source>
        <dbReference type="PROSITE-ProRule" id="PRU01360"/>
    </source>
</evidence>
<reference evidence="14 15" key="1">
    <citation type="submission" date="2017-07" db="EMBL/GenBank/DDBJ databases">
        <title>Sandarakinorhabdus cyanobacteriorum sp. nov., a novel bacterium isolated from cyanobacterial aggregates in a eutrophic lake.</title>
        <authorList>
            <person name="Cai H."/>
        </authorList>
    </citation>
    <scope>NUCLEOTIDE SEQUENCE [LARGE SCALE GENOMIC DNA]</scope>
    <source>
        <strain evidence="14 15">TH057</strain>
    </source>
</reference>
<evidence type="ECO:0000256" key="2">
    <source>
        <dbReference type="ARBA" id="ARBA00022448"/>
    </source>
</evidence>